<comment type="caution">
    <text evidence="4">The sequence shown here is derived from an EMBL/GenBank/DDBJ whole genome shotgun (WGS) entry which is preliminary data.</text>
</comment>
<keyword evidence="2" id="KW-0812">Transmembrane</keyword>
<dbReference type="Proteomes" id="UP000179241">
    <property type="component" value="Unassembled WGS sequence"/>
</dbReference>
<protein>
    <recommendedName>
        <fullName evidence="3">DUF11 domain-containing protein</fullName>
    </recommendedName>
</protein>
<dbReference type="AlphaFoldDB" id="A0A1F8CNS8"/>
<evidence type="ECO:0000256" key="2">
    <source>
        <dbReference type="SAM" id="Phobius"/>
    </source>
</evidence>
<feature type="transmembrane region" description="Helical" evidence="2">
    <location>
        <begin position="782"/>
        <end position="801"/>
    </location>
</feature>
<keyword evidence="2" id="KW-0472">Membrane</keyword>
<dbReference type="CDD" id="cd00063">
    <property type="entry name" value="FN3"/>
    <property type="match status" value="1"/>
</dbReference>
<dbReference type="InterPro" id="IPR003961">
    <property type="entry name" value="FN3_dom"/>
</dbReference>
<feature type="transmembrane region" description="Helical" evidence="2">
    <location>
        <begin position="813"/>
        <end position="834"/>
    </location>
</feature>
<evidence type="ECO:0000256" key="1">
    <source>
        <dbReference type="SAM" id="MobiDB-lite"/>
    </source>
</evidence>
<proteinExistence type="predicted"/>
<dbReference type="SUPFAM" id="SSF49265">
    <property type="entry name" value="Fibronectin type III"/>
    <property type="match status" value="1"/>
</dbReference>
<evidence type="ECO:0000313" key="5">
    <source>
        <dbReference type="Proteomes" id="UP000179241"/>
    </source>
</evidence>
<evidence type="ECO:0000259" key="3">
    <source>
        <dbReference type="Pfam" id="PF01345"/>
    </source>
</evidence>
<accession>A0A1F8CNS8</accession>
<feature type="compositionally biased region" description="Pro residues" evidence="1">
    <location>
        <begin position="855"/>
        <end position="881"/>
    </location>
</feature>
<feature type="domain" description="DUF11" evidence="3">
    <location>
        <begin position="488"/>
        <end position="616"/>
    </location>
</feature>
<keyword evidence="2" id="KW-1133">Transmembrane helix</keyword>
<evidence type="ECO:0000313" key="4">
    <source>
        <dbReference type="EMBL" id="OGM77215.1"/>
    </source>
</evidence>
<dbReference type="InterPro" id="IPR036116">
    <property type="entry name" value="FN3_sf"/>
</dbReference>
<organism evidence="4 5">
    <name type="scientific">Candidatus Woesebacteria bacterium RIFOXYA1_FULL_43_9</name>
    <dbReference type="NCBI Taxonomy" id="1802534"/>
    <lineage>
        <taxon>Bacteria</taxon>
        <taxon>Candidatus Woeseibacteriota</taxon>
    </lineage>
</organism>
<dbReference type="Pfam" id="PF01345">
    <property type="entry name" value="DUF11"/>
    <property type="match status" value="1"/>
</dbReference>
<reference evidence="4 5" key="1">
    <citation type="journal article" date="2016" name="Nat. Commun.">
        <title>Thousands of microbial genomes shed light on interconnected biogeochemical processes in an aquifer system.</title>
        <authorList>
            <person name="Anantharaman K."/>
            <person name="Brown C.T."/>
            <person name="Hug L.A."/>
            <person name="Sharon I."/>
            <person name="Castelle C.J."/>
            <person name="Probst A.J."/>
            <person name="Thomas B.C."/>
            <person name="Singh A."/>
            <person name="Wilkins M.J."/>
            <person name="Karaoz U."/>
            <person name="Brodie E.L."/>
            <person name="Williams K.H."/>
            <person name="Hubbard S.S."/>
            <person name="Banfield J.F."/>
        </authorList>
    </citation>
    <scope>NUCLEOTIDE SEQUENCE [LARGE SCALE GENOMIC DNA]</scope>
</reference>
<dbReference type="InterPro" id="IPR013783">
    <property type="entry name" value="Ig-like_fold"/>
</dbReference>
<name>A0A1F8CNS8_9BACT</name>
<gene>
    <name evidence="4" type="ORF">A2188_00170</name>
</gene>
<sequence>MLKINKRFLKKVMTLWLVFWLTFNPIAVRMVVAQEVIEEPTAQTGDAISEVVSDVVANVDIEVIPAESPHPSGEPSSAPIVIENENTGEVVVEVMSEAVSGESQIVNDEDVSALTGNAQAIGEVGNAVNVDVVEGNPAEGQSLEIVNKNDGDLTNTVVVEAVTGNSQIVSSGFAQLETGDAVALLNLINLLNLNFVNSGFKVLTLDDLNELGKTLDLNALWDELQQQLGVTGEETSIENTNDGVLTNDAVVKAVSGNNTVVGGEGGAMTTGDSTALGNIFNLVNANLVDSRLLFAFVNLIGSGSSDLILPNPEKFVAENGTGGGVTETTSDNTATVTDTLGVEAVSSGTGDAASAANNITMANLDLYYTSHFFFLINNLGGWTGKVLNWGTPGSIFTQDEVTHLYSLTSVGVGGGVGPSITNDNQAQTGTNLEVAAVSGNNSGVQTGSSRAAGNIFNLVNANLFKSHLFVGFLNISNWGGNVVFAYPDVEVSLGTNESQKKPGETFTYYVTANNKGQDEARGVTVKLSLPDEIKALGETVWSLGPLGAGESRTVEVQAQIQSDFSFEEKVSFWQRVGIIKEASAATPEKSRTVRAEATVFSLDSESNTFNNTASVDMKVYVPADDSDGIDHRQPALEISSANNVADFVYSGDTVTFNVTVKNTSDTPSYETRLIQKLVGNGVDMVVAEFPLGTIPAGQGGTLSFGFQLPRNGIPAGAYFTVAQAYGKANDGTGISSNESRTDFKLKVRFSAGVTEVLAAEDGEEVLGAETVVRSCPQDQANVWPYLMLLVLSTYILSRIWRGKTRWENGVNKIVITVGMAIVLALSFYKIFIFVKPKLFNVQAQTCEPCPSTCPTWPPRPSPTIVPSPTPTPEVTPSPSPEDSPLGTPVPTNSSGTGGPGGGDPGPSVCTDTTPNVPYLKTAMSVGGNSVKLTWEKVTGASTGYSIFYGPTCDNFLYSVVDTGNVDNYTVNGLTSGCFQIRAKNGCAIGDPSNNVSTGSDSGTGGQVLGASTLAGTGVFEDAIMNVVFTLGSIFTALSIRKKCVLKLG</sequence>
<dbReference type="EMBL" id="MGHU01000029">
    <property type="protein sequence ID" value="OGM77215.1"/>
    <property type="molecule type" value="Genomic_DNA"/>
</dbReference>
<dbReference type="InterPro" id="IPR001434">
    <property type="entry name" value="OmcB-like_DUF11"/>
</dbReference>
<feature type="compositionally biased region" description="Low complexity" evidence="1">
    <location>
        <begin position="882"/>
        <end position="894"/>
    </location>
</feature>
<feature type="compositionally biased region" description="Gly residues" evidence="1">
    <location>
        <begin position="895"/>
        <end position="904"/>
    </location>
</feature>
<dbReference type="Gene3D" id="2.60.40.10">
    <property type="entry name" value="Immunoglobulins"/>
    <property type="match status" value="3"/>
</dbReference>
<feature type="region of interest" description="Disordered" evidence="1">
    <location>
        <begin position="850"/>
        <end position="913"/>
    </location>
</feature>